<dbReference type="Gene3D" id="3.30.1370.110">
    <property type="match status" value="1"/>
</dbReference>
<accession>A0A1H9UFQ1</accession>
<reference evidence="3 4" key="1">
    <citation type="submission" date="2016-10" db="EMBL/GenBank/DDBJ databases">
        <authorList>
            <person name="de Groot N.N."/>
        </authorList>
    </citation>
    <scope>NUCLEOTIDE SEQUENCE [LARGE SCALE GENOMIC DNA]</scope>
    <source>
        <strain evidence="3 4">DSM 23042</strain>
    </source>
</reference>
<dbReference type="Proteomes" id="UP000198885">
    <property type="component" value="Unassembled WGS sequence"/>
</dbReference>
<dbReference type="STRING" id="641238.SAMN04490244_105234"/>
<keyword evidence="3" id="KW-0255">Endonuclease</keyword>
<dbReference type="Pfam" id="PF01713">
    <property type="entry name" value="Smr"/>
    <property type="match status" value="1"/>
</dbReference>
<proteinExistence type="predicted"/>
<dbReference type="InterPro" id="IPR036063">
    <property type="entry name" value="Smr_dom_sf"/>
</dbReference>
<dbReference type="EMBL" id="FOGU01000005">
    <property type="protein sequence ID" value="SES07863.1"/>
    <property type="molecule type" value="Genomic_DNA"/>
</dbReference>
<dbReference type="PANTHER" id="PTHR35562:SF2">
    <property type="entry name" value="DNA ENDONUCLEASE SMRA-RELATED"/>
    <property type="match status" value="1"/>
</dbReference>
<dbReference type="OrthoDB" id="7165597at2"/>
<keyword evidence="3" id="KW-0378">Hydrolase</keyword>
<dbReference type="GO" id="GO:0004519">
    <property type="term" value="F:endonuclease activity"/>
    <property type="evidence" value="ECO:0007669"/>
    <property type="project" value="UniProtKB-KW"/>
</dbReference>
<sequence length="201" mass="22513">MSGRRRPRGLRPEEHDLWRQVTDTTQPLPGRRHGPRPSVPSKPSTRTQGKTQPDPVAPFSLGEGATRTEARYDLAPSIEERTAADPVRMDRKAYGKMKRGKLSVEGRLDLHGLTLDQAHPRLNRFILDAQGQGKRLVLVITGKGRRGEDDGPIPRRPGVLRHQVPQWLRTPPLAQAVLQVSPAHRSHGGSGAYYVYLSRRR</sequence>
<feature type="compositionally biased region" description="Polar residues" evidence="1">
    <location>
        <begin position="41"/>
        <end position="51"/>
    </location>
</feature>
<dbReference type="InterPro" id="IPR002625">
    <property type="entry name" value="Smr_dom"/>
</dbReference>
<dbReference type="RefSeq" id="WP_092693170.1">
    <property type="nucleotide sequence ID" value="NZ_FOGU01000005.1"/>
</dbReference>
<evidence type="ECO:0000256" key="1">
    <source>
        <dbReference type="SAM" id="MobiDB-lite"/>
    </source>
</evidence>
<dbReference type="AlphaFoldDB" id="A0A1H9UFQ1"/>
<evidence type="ECO:0000259" key="2">
    <source>
        <dbReference type="PROSITE" id="PS50828"/>
    </source>
</evidence>
<name>A0A1H9UFQ1_9RHOB</name>
<dbReference type="PROSITE" id="PS50828">
    <property type="entry name" value="SMR"/>
    <property type="match status" value="1"/>
</dbReference>
<feature type="domain" description="Smr" evidence="2">
    <location>
        <begin position="108"/>
        <end position="198"/>
    </location>
</feature>
<dbReference type="SMART" id="SM00463">
    <property type="entry name" value="SMR"/>
    <property type="match status" value="1"/>
</dbReference>
<protein>
    <submittedName>
        <fullName evidence="3">DNA-nicking endonuclease, Smr domain</fullName>
    </submittedName>
</protein>
<feature type="region of interest" description="Disordered" evidence="1">
    <location>
        <begin position="1"/>
        <end position="67"/>
    </location>
</feature>
<keyword evidence="3" id="KW-0540">Nuclease</keyword>
<evidence type="ECO:0000313" key="4">
    <source>
        <dbReference type="Proteomes" id="UP000198885"/>
    </source>
</evidence>
<dbReference type="PANTHER" id="PTHR35562">
    <property type="entry name" value="DNA ENDONUCLEASE SMRA-RELATED"/>
    <property type="match status" value="1"/>
</dbReference>
<keyword evidence="4" id="KW-1185">Reference proteome</keyword>
<gene>
    <name evidence="3" type="ORF">SAMN04490244_105234</name>
</gene>
<dbReference type="SUPFAM" id="SSF160443">
    <property type="entry name" value="SMR domain-like"/>
    <property type="match status" value="1"/>
</dbReference>
<organism evidence="3 4">
    <name type="scientific">Tranquillimonas rosea</name>
    <dbReference type="NCBI Taxonomy" id="641238"/>
    <lineage>
        <taxon>Bacteria</taxon>
        <taxon>Pseudomonadati</taxon>
        <taxon>Pseudomonadota</taxon>
        <taxon>Alphaproteobacteria</taxon>
        <taxon>Rhodobacterales</taxon>
        <taxon>Roseobacteraceae</taxon>
        <taxon>Tranquillimonas</taxon>
    </lineage>
</organism>
<evidence type="ECO:0000313" key="3">
    <source>
        <dbReference type="EMBL" id="SES07863.1"/>
    </source>
</evidence>